<dbReference type="EMBL" id="BLXT01000074">
    <property type="protein sequence ID" value="GFN74294.1"/>
    <property type="molecule type" value="Genomic_DNA"/>
</dbReference>
<evidence type="ECO:0008006" key="5">
    <source>
        <dbReference type="Google" id="ProtNLM"/>
    </source>
</evidence>
<keyword evidence="2" id="KW-0472">Membrane</keyword>
<feature type="transmembrane region" description="Helical" evidence="2">
    <location>
        <begin position="256"/>
        <end position="276"/>
    </location>
</feature>
<sequence>MQRECPQGQIQHLPADSSFVSCCLPTRCGRGHVVKPCRQNGTEDSCEPCGKSLNQSRRTSSYNMDECTYWPLDEGCKNDSGYFNENDSRSKDCVCNIEKGLYFQRPEMPDHSVLNAFCQRVSHPCKPGYELNLNGTCDKCKNNYFKNDTNYNLCEPMTDCSKLGLQFTYRSNNSTEDNRCSKPVPVTTPKPKITVHIKPEPPDRGPPTTRVPAPRSTVPSAGGGGNDDSVRLGSSLGTDGGGGNGGDGDSNLVGPILGTVLFLVVVVVVIAVILFCRKRRGLCFGPAKTFYDPEKSMRHTPSLMAEPHQRNKIMLDTISNTSSVMPPTTNKMMNNNTSSNGHIPSSYPAVGRGEAHHNSRSPVPRHVNFQPEEMSSRGQQDPRSVPTRQAIFPGEDHHQEANGQMLPTIGMFPTKPDHGQRVAKPSPRQGILRNGGPAWQYGQNRTMDQTFDSIMREKLQVQMLGHEANMEAGSESDPLLVSEAQHHQPGTRAAGGNLPHEAHFQNSAENATASPPLMQSHMNKRHVLSQQPTYSSRGPEITYAPQAAYVHPPAVVATFTRSSSVIATPEGEMDEDDMEACVPRFSQLLPDMDGGDTSSQGGDSPDRDAQELRRLDESGATQQLRAPTQRLARQLEHPQHSVLTAQNRLPTPSPRLTNPAPAATIESMPDHHIMNLKEQQLEESLPSSSSLNSQLKLPSDLSETEALKTMTSEGAEDEPGTQETTVKVQLSPTKDRDFMRLGIDSPGSGKSKTTESAASEETEQKKQVGGGVGSNYNSIERKHDPSVQTNPMAARDRRRMASGGNSCGNVNTQERQRNLSAGDQPRPNSTTEVKVPHSRMISYEEDEEKSQPHKQSYPQPLGLSDVHHNKRKGSGLSDEKQMPREDPSSSASSVHSAEQSPSRANVYQRSQSENFSSGSDSPHKPPPRSNSEEKPQSSKRPVAKVRPMPASDSPLPVGILDSARSTAGQGNILSYSSSEESDDEEAESDSMVSSEEAANVDECQDEVAVNRGQGQADNRHGEAN</sequence>
<feature type="region of interest" description="Disordered" evidence="1">
    <location>
        <begin position="350"/>
        <end position="389"/>
    </location>
</feature>
<feature type="region of interest" description="Disordered" evidence="1">
    <location>
        <begin position="643"/>
        <end position="663"/>
    </location>
</feature>
<dbReference type="Gene3D" id="2.10.50.10">
    <property type="entry name" value="Tumor Necrosis Factor Receptor, subunit A, domain 2"/>
    <property type="match status" value="1"/>
</dbReference>
<feature type="compositionally biased region" description="Polar residues" evidence="1">
    <location>
        <begin position="803"/>
        <end position="832"/>
    </location>
</feature>
<keyword evidence="2" id="KW-1133">Transmembrane helix</keyword>
<feature type="compositionally biased region" description="Low complexity" evidence="1">
    <location>
        <begin position="888"/>
        <end position="902"/>
    </location>
</feature>
<feature type="compositionally biased region" description="Acidic residues" evidence="1">
    <location>
        <begin position="979"/>
        <end position="988"/>
    </location>
</feature>
<dbReference type="Proteomes" id="UP000735302">
    <property type="component" value="Unassembled WGS sequence"/>
</dbReference>
<evidence type="ECO:0000256" key="1">
    <source>
        <dbReference type="SAM" id="MobiDB-lite"/>
    </source>
</evidence>
<reference evidence="3 4" key="1">
    <citation type="journal article" date="2021" name="Elife">
        <title>Chloroplast acquisition without the gene transfer in kleptoplastic sea slugs, Plakobranchus ocellatus.</title>
        <authorList>
            <person name="Maeda T."/>
            <person name="Takahashi S."/>
            <person name="Yoshida T."/>
            <person name="Shimamura S."/>
            <person name="Takaki Y."/>
            <person name="Nagai Y."/>
            <person name="Toyoda A."/>
            <person name="Suzuki Y."/>
            <person name="Arimoto A."/>
            <person name="Ishii H."/>
            <person name="Satoh N."/>
            <person name="Nishiyama T."/>
            <person name="Hasebe M."/>
            <person name="Maruyama T."/>
            <person name="Minagawa J."/>
            <person name="Obokata J."/>
            <person name="Shigenobu S."/>
        </authorList>
    </citation>
    <scope>NUCLEOTIDE SEQUENCE [LARGE SCALE GENOMIC DNA]</scope>
</reference>
<feature type="compositionally biased region" description="Polar residues" evidence="1">
    <location>
        <begin position="903"/>
        <end position="920"/>
    </location>
</feature>
<feature type="compositionally biased region" description="Low complexity" evidence="1">
    <location>
        <begin position="182"/>
        <end position="194"/>
    </location>
</feature>
<feature type="compositionally biased region" description="Low complexity" evidence="1">
    <location>
        <begin position="750"/>
        <end position="759"/>
    </location>
</feature>
<name>A0AAV3XUE2_9GAST</name>
<feature type="region of interest" description="Disordered" evidence="1">
    <location>
        <begin position="705"/>
        <end position="1024"/>
    </location>
</feature>
<proteinExistence type="predicted"/>
<protein>
    <recommendedName>
        <fullName evidence="5">TNFR-Cys domain-containing protein</fullName>
    </recommendedName>
</protein>
<dbReference type="AlphaFoldDB" id="A0AAV3XUE2"/>
<evidence type="ECO:0000256" key="2">
    <source>
        <dbReference type="SAM" id="Phobius"/>
    </source>
</evidence>
<feature type="region of interest" description="Disordered" evidence="1">
    <location>
        <begin position="587"/>
        <end position="608"/>
    </location>
</feature>
<keyword evidence="2" id="KW-0812">Transmembrane</keyword>
<keyword evidence="4" id="KW-1185">Reference proteome</keyword>
<feature type="compositionally biased region" description="Polar residues" evidence="1">
    <location>
        <begin position="643"/>
        <end position="656"/>
    </location>
</feature>
<gene>
    <name evidence="3" type="ORF">PoB_000080000</name>
</gene>
<feature type="region of interest" description="Disordered" evidence="1">
    <location>
        <begin position="173"/>
        <end position="246"/>
    </location>
</feature>
<feature type="region of interest" description="Disordered" evidence="1">
    <location>
        <begin position="417"/>
        <end position="443"/>
    </location>
</feature>
<feature type="compositionally biased region" description="Polar residues" evidence="1">
    <location>
        <begin position="721"/>
        <end position="732"/>
    </location>
</feature>
<organism evidence="3 4">
    <name type="scientific">Plakobranchus ocellatus</name>
    <dbReference type="NCBI Taxonomy" id="259542"/>
    <lineage>
        <taxon>Eukaryota</taxon>
        <taxon>Metazoa</taxon>
        <taxon>Spiralia</taxon>
        <taxon>Lophotrochozoa</taxon>
        <taxon>Mollusca</taxon>
        <taxon>Gastropoda</taxon>
        <taxon>Heterobranchia</taxon>
        <taxon>Euthyneura</taxon>
        <taxon>Panpulmonata</taxon>
        <taxon>Sacoglossa</taxon>
        <taxon>Placobranchoidea</taxon>
        <taxon>Plakobranchidae</taxon>
        <taxon>Plakobranchus</taxon>
    </lineage>
</organism>
<feature type="region of interest" description="Disordered" evidence="1">
    <location>
        <begin position="680"/>
        <end position="699"/>
    </location>
</feature>
<feature type="compositionally biased region" description="Low complexity" evidence="1">
    <location>
        <begin position="591"/>
        <end position="603"/>
    </location>
</feature>
<comment type="caution">
    <text evidence="3">The sequence shown here is derived from an EMBL/GenBank/DDBJ whole genome shotgun (WGS) entry which is preliminary data.</text>
</comment>
<feature type="compositionally biased region" description="Basic and acidic residues" evidence="1">
    <location>
        <begin position="877"/>
        <end position="887"/>
    </location>
</feature>
<feature type="compositionally biased region" description="Polar residues" evidence="1">
    <location>
        <begin position="963"/>
        <end position="973"/>
    </location>
</feature>
<evidence type="ECO:0000313" key="4">
    <source>
        <dbReference type="Proteomes" id="UP000735302"/>
    </source>
</evidence>
<evidence type="ECO:0000313" key="3">
    <source>
        <dbReference type="EMBL" id="GFN74294.1"/>
    </source>
</evidence>
<accession>A0AAV3XUE2</accession>